<proteinExistence type="predicted"/>
<sequence>MRYALPVAVSCFIAWGSVVRAQEVVPLPPPDPLPPGVQATPPQVNILQNLVQQPTSPPGPNAPGQPGQPFQPILPPSAGGSGPPPGYYGAPPPGYNGPPPGYYGPPPPGYYGQLPPGMVPPPPGYDGMPPVVYRRRPIAYTGDPASDPNLWMTFDALVWWSKNQPLSVPVVTTGPGSQGSNAGALGAPGTTSLNQPLRYGGTGGIWVDVGGWFDAGHRFGLEGELFSLGQQSAGFSVYDRSGTGSFVVNEPVSGVPFSTQVSAPGVQTGGVDVHTTSELWGGGFNGLFNVFRRDGLTVSLMGGFRYIELEEHLDVVANSALFTQTTYTDNLGNTLATAPAGSTVTVVDQFGVRNEFYGGQIGVKFQYMMGRWSFSGTETLAIGATHESVTINGATNVYPVNSAPVYLSGGNYATSQIGHYAVNRFAVNPGVMLNLGYQFTPFIRGTIGYNFLYLSNVMRPGNQIDNTYDGVIHPVVPMKSTSYWSQGLRLGLQISF</sequence>
<organism evidence="3 4">
    <name type="scientific">Frigoriglobus tundricola</name>
    <dbReference type="NCBI Taxonomy" id="2774151"/>
    <lineage>
        <taxon>Bacteria</taxon>
        <taxon>Pseudomonadati</taxon>
        <taxon>Planctomycetota</taxon>
        <taxon>Planctomycetia</taxon>
        <taxon>Gemmatales</taxon>
        <taxon>Gemmataceae</taxon>
        <taxon>Frigoriglobus</taxon>
    </lineage>
</organism>
<dbReference type="InterPro" id="IPR011446">
    <property type="entry name" value="BBP7"/>
</dbReference>
<reference evidence="4" key="1">
    <citation type="submission" date="2020-05" db="EMBL/GenBank/DDBJ databases">
        <title>Frigoriglobus tundricola gen. nov., sp. nov., a psychrotolerant cellulolytic planctomycete of the family Gemmataceae with two divergent copies of 16S rRNA gene.</title>
        <authorList>
            <person name="Kulichevskaya I.S."/>
            <person name="Ivanova A.A."/>
            <person name="Naumoff D.G."/>
            <person name="Beletsky A.V."/>
            <person name="Rijpstra W.I.C."/>
            <person name="Sinninghe Damste J.S."/>
            <person name="Mardanov A.V."/>
            <person name="Ravin N.V."/>
            <person name="Dedysh S.N."/>
        </authorList>
    </citation>
    <scope>NUCLEOTIDE SEQUENCE [LARGE SCALE GENOMIC DNA]</scope>
    <source>
        <strain evidence="4">PL17</strain>
    </source>
</reference>
<dbReference type="Pfam" id="PF07585">
    <property type="entry name" value="BBP7"/>
    <property type="match status" value="1"/>
</dbReference>
<dbReference type="Proteomes" id="UP000503447">
    <property type="component" value="Chromosome"/>
</dbReference>
<evidence type="ECO:0000313" key="3">
    <source>
        <dbReference type="EMBL" id="QJW99428.1"/>
    </source>
</evidence>
<dbReference type="KEGG" id="ftj:FTUN_7040"/>
<feature type="region of interest" description="Disordered" evidence="1">
    <location>
        <begin position="51"/>
        <end position="92"/>
    </location>
</feature>
<dbReference type="AlphaFoldDB" id="A0A6M5YZX1"/>
<evidence type="ECO:0000313" key="4">
    <source>
        <dbReference type="Proteomes" id="UP000503447"/>
    </source>
</evidence>
<feature type="compositionally biased region" description="Pro residues" evidence="1">
    <location>
        <begin position="82"/>
        <end position="92"/>
    </location>
</feature>
<dbReference type="RefSeq" id="WP_171474399.1">
    <property type="nucleotide sequence ID" value="NZ_CP053452.2"/>
</dbReference>
<feature type="chain" id="PRO_5026731902" evidence="2">
    <location>
        <begin position="22"/>
        <end position="496"/>
    </location>
</feature>
<name>A0A6M5YZX1_9BACT</name>
<accession>A0A6M5YZX1</accession>
<gene>
    <name evidence="3" type="ORF">FTUN_7040</name>
</gene>
<keyword evidence="4" id="KW-1185">Reference proteome</keyword>
<protein>
    <submittedName>
        <fullName evidence="3">Uncharacterized protein</fullName>
    </submittedName>
</protein>
<evidence type="ECO:0000256" key="1">
    <source>
        <dbReference type="SAM" id="MobiDB-lite"/>
    </source>
</evidence>
<feature type="signal peptide" evidence="2">
    <location>
        <begin position="1"/>
        <end position="21"/>
    </location>
</feature>
<dbReference type="EMBL" id="CP053452">
    <property type="protein sequence ID" value="QJW99428.1"/>
    <property type="molecule type" value="Genomic_DNA"/>
</dbReference>
<keyword evidence="2" id="KW-0732">Signal</keyword>
<evidence type="ECO:0000256" key="2">
    <source>
        <dbReference type="SAM" id="SignalP"/>
    </source>
</evidence>